<dbReference type="Gene3D" id="1.10.10.10">
    <property type="entry name" value="Winged helix-like DNA-binding domain superfamily/Winged helix DNA-binding domain"/>
    <property type="match status" value="1"/>
</dbReference>
<name>A0AAD9VV11_9HYME</name>
<evidence type="ECO:0000313" key="4">
    <source>
        <dbReference type="Proteomes" id="UP001258017"/>
    </source>
</evidence>
<evidence type="ECO:0000259" key="2">
    <source>
        <dbReference type="PROSITE" id="PS50186"/>
    </source>
</evidence>
<dbReference type="GO" id="GO:0035556">
    <property type="term" value="P:intracellular signal transduction"/>
    <property type="evidence" value="ECO:0007669"/>
    <property type="project" value="InterPro"/>
</dbReference>
<dbReference type="GO" id="GO:0008277">
    <property type="term" value="P:regulation of G protein-coupled receptor signaling pathway"/>
    <property type="evidence" value="ECO:0007669"/>
    <property type="project" value="InterPro"/>
</dbReference>
<dbReference type="GO" id="GO:0043005">
    <property type="term" value="C:neuron projection"/>
    <property type="evidence" value="ECO:0007669"/>
    <property type="project" value="TreeGrafter"/>
</dbReference>
<sequence>MEASSNQQQKEKEPRVHRPYAFDKMEGLVREMQDPQNGVPVRSQKQFLTSIPSAFMGYDLVEWLMDRLSIEESGTNISGPFASLDVCADCPGILERI</sequence>
<dbReference type="PROSITE" id="PS50186">
    <property type="entry name" value="DEP"/>
    <property type="match status" value="1"/>
</dbReference>
<dbReference type="PANTHER" id="PTHR45746">
    <property type="entry name" value="LP21163P"/>
    <property type="match status" value="1"/>
</dbReference>
<dbReference type="InterPro" id="IPR036388">
    <property type="entry name" value="WH-like_DNA-bd_sf"/>
</dbReference>
<gene>
    <name evidence="3" type="ORF">KPH14_004078</name>
</gene>
<feature type="domain" description="DEP" evidence="2">
    <location>
        <begin position="35"/>
        <end position="72"/>
    </location>
</feature>
<dbReference type="GO" id="GO:0005096">
    <property type="term" value="F:GTPase activator activity"/>
    <property type="evidence" value="ECO:0007669"/>
    <property type="project" value="TreeGrafter"/>
</dbReference>
<proteinExistence type="predicted"/>
<dbReference type="AlphaFoldDB" id="A0AAD9VV11"/>
<keyword evidence="1" id="KW-0734">Signal transduction inhibitor</keyword>
<keyword evidence="4" id="KW-1185">Reference proteome</keyword>
<dbReference type="GO" id="GO:0005886">
    <property type="term" value="C:plasma membrane"/>
    <property type="evidence" value="ECO:0007669"/>
    <property type="project" value="TreeGrafter"/>
</dbReference>
<comment type="caution">
    <text evidence="3">The sequence shown here is derived from an EMBL/GenBank/DDBJ whole genome shotgun (WGS) entry which is preliminary data.</text>
</comment>
<dbReference type="EMBL" id="JAIFRP010000006">
    <property type="protein sequence ID" value="KAK2588003.1"/>
    <property type="molecule type" value="Genomic_DNA"/>
</dbReference>
<dbReference type="PANTHER" id="PTHR45746:SF5">
    <property type="entry name" value="REGULATOR OF G-PROTEIN SIGNALING 7"/>
    <property type="match status" value="1"/>
</dbReference>
<dbReference type="Proteomes" id="UP001258017">
    <property type="component" value="Unassembled WGS sequence"/>
</dbReference>
<accession>A0AAD9VV11</accession>
<protein>
    <recommendedName>
        <fullName evidence="2">DEP domain-containing protein</fullName>
    </recommendedName>
</protein>
<dbReference type="InterPro" id="IPR047016">
    <property type="entry name" value="RGS6/7/9/11"/>
</dbReference>
<dbReference type="SUPFAM" id="SSF46785">
    <property type="entry name" value="Winged helix' DNA-binding domain"/>
    <property type="match status" value="1"/>
</dbReference>
<reference evidence="3" key="1">
    <citation type="submission" date="2021-08" db="EMBL/GenBank/DDBJ databases">
        <authorList>
            <person name="Misof B."/>
            <person name="Oliver O."/>
            <person name="Podsiadlowski L."/>
            <person name="Donath A."/>
            <person name="Peters R."/>
            <person name="Mayer C."/>
            <person name="Rust J."/>
            <person name="Gunkel S."/>
            <person name="Lesny P."/>
            <person name="Martin S."/>
            <person name="Oeyen J.P."/>
            <person name="Petersen M."/>
            <person name="Panagiotis P."/>
            <person name="Wilbrandt J."/>
            <person name="Tanja T."/>
        </authorList>
    </citation>
    <scope>NUCLEOTIDE SEQUENCE</scope>
    <source>
        <strain evidence="3">GBR_01_08_01A</strain>
        <tissue evidence="3">Thorax + abdomen</tissue>
    </source>
</reference>
<reference evidence="3" key="2">
    <citation type="journal article" date="2023" name="Commun. Biol.">
        <title>Intrasexual cuticular hydrocarbon dimorphism in a wasp sheds light on hydrocarbon biosynthesis genes in Hymenoptera.</title>
        <authorList>
            <person name="Moris V.C."/>
            <person name="Podsiadlowski L."/>
            <person name="Martin S."/>
            <person name="Oeyen J.P."/>
            <person name="Donath A."/>
            <person name="Petersen M."/>
            <person name="Wilbrandt J."/>
            <person name="Misof B."/>
            <person name="Liedtke D."/>
            <person name="Thamm M."/>
            <person name="Scheiner R."/>
            <person name="Schmitt T."/>
            <person name="Niehuis O."/>
        </authorList>
    </citation>
    <scope>NUCLEOTIDE SEQUENCE</scope>
    <source>
        <strain evidence="3">GBR_01_08_01A</strain>
    </source>
</reference>
<dbReference type="GO" id="GO:0005737">
    <property type="term" value="C:cytoplasm"/>
    <property type="evidence" value="ECO:0007669"/>
    <property type="project" value="TreeGrafter"/>
</dbReference>
<dbReference type="InterPro" id="IPR036390">
    <property type="entry name" value="WH_DNA-bd_sf"/>
</dbReference>
<organism evidence="3 4">
    <name type="scientific">Odynerus spinipes</name>
    <dbReference type="NCBI Taxonomy" id="1348599"/>
    <lineage>
        <taxon>Eukaryota</taxon>
        <taxon>Metazoa</taxon>
        <taxon>Ecdysozoa</taxon>
        <taxon>Arthropoda</taxon>
        <taxon>Hexapoda</taxon>
        <taxon>Insecta</taxon>
        <taxon>Pterygota</taxon>
        <taxon>Neoptera</taxon>
        <taxon>Endopterygota</taxon>
        <taxon>Hymenoptera</taxon>
        <taxon>Apocrita</taxon>
        <taxon>Aculeata</taxon>
        <taxon>Vespoidea</taxon>
        <taxon>Vespidae</taxon>
        <taxon>Eumeninae</taxon>
        <taxon>Odynerus</taxon>
    </lineage>
</organism>
<dbReference type="InterPro" id="IPR000591">
    <property type="entry name" value="DEP_dom"/>
</dbReference>
<dbReference type="GO" id="GO:0009968">
    <property type="term" value="P:negative regulation of signal transduction"/>
    <property type="evidence" value="ECO:0007669"/>
    <property type="project" value="UniProtKB-KW"/>
</dbReference>
<evidence type="ECO:0000313" key="3">
    <source>
        <dbReference type="EMBL" id="KAK2588003.1"/>
    </source>
</evidence>
<evidence type="ECO:0000256" key="1">
    <source>
        <dbReference type="ARBA" id="ARBA00022700"/>
    </source>
</evidence>